<sequence>MVFSKHTKHESKKKKIMISSPRPTKELTKRRFLRAPLKRLILSSGVSDFFREVLDHIYKLQKKKDQNMPKKVPKTHAWNRQDDRECNYTLRTLKIGVNGVQQVHLTKNKKNSDIMPSAH</sequence>
<comment type="caution">
    <text evidence="2">The sequence shown here is derived from an EMBL/GenBank/DDBJ whole genome shotgun (WGS) entry which is preliminary data.</text>
</comment>
<protein>
    <submittedName>
        <fullName evidence="2">Uncharacterized protein</fullName>
    </submittedName>
</protein>
<dbReference type="EMBL" id="CAXKWB010038126">
    <property type="protein sequence ID" value="CAL4151183.1"/>
    <property type="molecule type" value="Genomic_DNA"/>
</dbReference>
<organism evidence="2 3">
    <name type="scientific">Meganyctiphanes norvegica</name>
    <name type="common">Northern krill</name>
    <name type="synonym">Thysanopoda norvegica</name>
    <dbReference type="NCBI Taxonomy" id="48144"/>
    <lineage>
        <taxon>Eukaryota</taxon>
        <taxon>Metazoa</taxon>
        <taxon>Ecdysozoa</taxon>
        <taxon>Arthropoda</taxon>
        <taxon>Crustacea</taxon>
        <taxon>Multicrustacea</taxon>
        <taxon>Malacostraca</taxon>
        <taxon>Eumalacostraca</taxon>
        <taxon>Eucarida</taxon>
        <taxon>Euphausiacea</taxon>
        <taxon>Euphausiidae</taxon>
        <taxon>Meganyctiphanes</taxon>
    </lineage>
</organism>
<dbReference type="Proteomes" id="UP001497623">
    <property type="component" value="Unassembled WGS sequence"/>
</dbReference>
<reference evidence="2 3" key="1">
    <citation type="submission" date="2024-05" db="EMBL/GenBank/DDBJ databases">
        <authorList>
            <person name="Wallberg A."/>
        </authorList>
    </citation>
    <scope>NUCLEOTIDE SEQUENCE [LARGE SCALE GENOMIC DNA]</scope>
</reference>
<keyword evidence="3" id="KW-1185">Reference proteome</keyword>
<accession>A0AAV2RXQ8</accession>
<evidence type="ECO:0000313" key="2">
    <source>
        <dbReference type="EMBL" id="CAL4151183.1"/>
    </source>
</evidence>
<gene>
    <name evidence="2" type="ORF">MNOR_LOCUS30710</name>
</gene>
<feature type="region of interest" description="Disordered" evidence="1">
    <location>
        <begin position="1"/>
        <end position="23"/>
    </location>
</feature>
<evidence type="ECO:0000256" key="1">
    <source>
        <dbReference type="SAM" id="MobiDB-lite"/>
    </source>
</evidence>
<name>A0AAV2RXQ8_MEGNR</name>
<feature type="compositionally biased region" description="Basic residues" evidence="1">
    <location>
        <begin position="1"/>
        <end position="16"/>
    </location>
</feature>
<proteinExistence type="predicted"/>
<dbReference type="AlphaFoldDB" id="A0AAV2RXQ8"/>
<evidence type="ECO:0000313" key="3">
    <source>
        <dbReference type="Proteomes" id="UP001497623"/>
    </source>
</evidence>